<dbReference type="EMBL" id="MLYV02000601">
    <property type="protein sequence ID" value="PSR82019.1"/>
    <property type="molecule type" value="Genomic_DNA"/>
</dbReference>
<organism evidence="1 2">
    <name type="scientific">Hermanssonia centrifuga</name>
    <dbReference type="NCBI Taxonomy" id="98765"/>
    <lineage>
        <taxon>Eukaryota</taxon>
        <taxon>Fungi</taxon>
        <taxon>Dikarya</taxon>
        <taxon>Basidiomycota</taxon>
        <taxon>Agaricomycotina</taxon>
        <taxon>Agaricomycetes</taxon>
        <taxon>Polyporales</taxon>
        <taxon>Meruliaceae</taxon>
        <taxon>Hermanssonia</taxon>
    </lineage>
</organism>
<protein>
    <submittedName>
        <fullName evidence="1">Uncharacterized protein</fullName>
    </submittedName>
</protein>
<sequence>MAGMLDSRRPADLVPLLSEWLPVGWYSIAPSLEACGTWYGGARFFTNHNQNKVWRVTSRFVNPMMNQYALP</sequence>
<proteinExistence type="predicted"/>
<accession>A0A2R6P0V4</accession>
<name>A0A2R6P0V4_9APHY</name>
<evidence type="ECO:0000313" key="2">
    <source>
        <dbReference type="Proteomes" id="UP000186601"/>
    </source>
</evidence>
<dbReference type="Proteomes" id="UP000186601">
    <property type="component" value="Unassembled WGS sequence"/>
</dbReference>
<keyword evidence="2" id="KW-1185">Reference proteome</keyword>
<dbReference type="AlphaFoldDB" id="A0A2R6P0V4"/>
<comment type="caution">
    <text evidence="1">The sequence shown here is derived from an EMBL/GenBank/DDBJ whole genome shotgun (WGS) entry which is preliminary data.</text>
</comment>
<evidence type="ECO:0000313" key="1">
    <source>
        <dbReference type="EMBL" id="PSR82019.1"/>
    </source>
</evidence>
<reference evidence="1 2" key="1">
    <citation type="submission" date="2018-02" db="EMBL/GenBank/DDBJ databases">
        <title>Genome sequence of the basidiomycete white-rot fungus Phlebia centrifuga.</title>
        <authorList>
            <person name="Granchi Z."/>
            <person name="Peng M."/>
            <person name="de Vries R.P."/>
            <person name="Hilden K."/>
            <person name="Makela M.R."/>
            <person name="Grigoriev I."/>
            <person name="Riley R."/>
        </authorList>
    </citation>
    <scope>NUCLEOTIDE SEQUENCE [LARGE SCALE GENOMIC DNA]</scope>
    <source>
        <strain evidence="1 2">FBCC195</strain>
    </source>
</reference>
<gene>
    <name evidence="1" type="ORF">PHLCEN_2v6194</name>
</gene>